<dbReference type="GO" id="GO:0008776">
    <property type="term" value="F:acetate kinase activity"/>
    <property type="evidence" value="ECO:0007669"/>
    <property type="project" value="UniProtKB-EC"/>
</dbReference>
<evidence type="ECO:0000256" key="4">
    <source>
        <dbReference type="ARBA" id="ARBA00022723"/>
    </source>
</evidence>
<feature type="binding site" evidence="9">
    <location>
        <begin position="208"/>
        <end position="212"/>
    </location>
    <ligand>
        <name>ATP</name>
        <dbReference type="ChEBI" id="CHEBI:30616"/>
    </ligand>
</feature>
<reference evidence="11 12" key="1">
    <citation type="submission" date="2020-08" db="EMBL/GenBank/DDBJ databases">
        <title>Exploring microbial biodiversity for novel pathways involved in the catabolism of aromatic compounds derived from lignin.</title>
        <authorList>
            <person name="Elkins J."/>
        </authorList>
    </citation>
    <scope>NUCLEOTIDE SEQUENCE [LARGE SCALE GENOMIC DNA]</scope>
    <source>
        <strain evidence="11 12">B1D3A</strain>
    </source>
</reference>
<proteinExistence type="inferred from homology"/>
<comment type="subcellular location">
    <subcellularLocation>
        <location evidence="9">Cytoplasm</location>
    </subcellularLocation>
</comment>
<dbReference type="PROSITE" id="PS01075">
    <property type="entry name" value="ACETATE_KINASE_1"/>
    <property type="match status" value="1"/>
</dbReference>
<evidence type="ECO:0000313" key="12">
    <source>
        <dbReference type="Proteomes" id="UP001138540"/>
    </source>
</evidence>
<comment type="catalytic activity">
    <reaction evidence="9">
        <text>acetate + ATP = acetyl phosphate + ADP</text>
        <dbReference type="Rhea" id="RHEA:11352"/>
        <dbReference type="ChEBI" id="CHEBI:22191"/>
        <dbReference type="ChEBI" id="CHEBI:30089"/>
        <dbReference type="ChEBI" id="CHEBI:30616"/>
        <dbReference type="ChEBI" id="CHEBI:456216"/>
        <dbReference type="EC" id="2.7.2.1"/>
    </reaction>
</comment>
<feature type="active site" description="Proton donor/acceptor" evidence="9">
    <location>
        <position position="150"/>
    </location>
</feature>
<gene>
    <name evidence="9" type="primary">ackA</name>
    <name evidence="11" type="ORF">HNP60_002376</name>
</gene>
<comment type="cofactor">
    <cofactor evidence="9">
        <name>Mg(2+)</name>
        <dbReference type="ChEBI" id="CHEBI:18420"/>
    </cofactor>
    <cofactor evidence="9">
        <name>Mn(2+)</name>
        <dbReference type="ChEBI" id="CHEBI:29035"/>
    </cofactor>
    <text evidence="9">Mg(2+). Can also accept Mn(2+).</text>
</comment>
<dbReference type="NCBIfam" id="TIGR00016">
    <property type="entry name" value="ackA"/>
    <property type="match status" value="1"/>
</dbReference>
<evidence type="ECO:0000256" key="6">
    <source>
        <dbReference type="ARBA" id="ARBA00022777"/>
    </source>
</evidence>
<sequence>MSQAIISLNSGSSSIKFGLFSLEGGVPVHAAGGKLEKIGIAPQLTIRDGEGSIIAEKEWPQGASLTHQALLDDLYDWAGSHLAGHEIIAVGHRVVHGGADFAAPVRVDAAILARLEALCPLAPLHQPHNLAAIRAIAALSPDLPQIACFDTAFHHAMEPVATRLALPRAMSDRGIRRYGFHGLSYDYIARRLREIDPELASGRVIAGHLGNGASLCAIHAGRSVDTTMGFTALDGLMMGTRSGALDPGVVIHLMKQEGMSADEIETLLYRESGLLGVSGISSDMRTLHESDDPRAAEAIALFVWRAAREAGALISAMGGIDGIVFTAGIGENDPVIRAAIAARLAWTGLEIDEAANRANAPLISTPDSRVTARVIPTDEERMIALHTLATLQAEATPWA</sequence>
<comment type="pathway">
    <text evidence="9">Metabolic intermediate biosynthesis; acetyl-CoA biosynthesis; acetyl-CoA from acetate: step 1/2.</text>
</comment>
<evidence type="ECO:0000256" key="10">
    <source>
        <dbReference type="RuleBase" id="RU003835"/>
    </source>
</evidence>
<dbReference type="InterPro" id="IPR000890">
    <property type="entry name" value="Aliphatic_acid_kin_short-chain"/>
</dbReference>
<evidence type="ECO:0000256" key="5">
    <source>
        <dbReference type="ARBA" id="ARBA00022741"/>
    </source>
</evidence>
<keyword evidence="5 9" id="KW-0547">Nucleotide-binding</keyword>
<dbReference type="SUPFAM" id="SSF53067">
    <property type="entry name" value="Actin-like ATPase domain"/>
    <property type="match status" value="2"/>
</dbReference>
<keyword evidence="2 9" id="KW-0963">Cytoplasm</keyword>
<dbReference type="EC" id="2.7.2.1" evidence="9"/>
<accession>A0ABR6NGJ9</accession>
<comment type="subunit">
    <text evidence="9">Homodimer.</text>
</comment>
<evidence type="ECO:0000256" key="8">
    <source>
        <dbReference type="ARBA" id="ARBA00022842"/>
    </source>
</evidence>
<dbReference type="Gene3D" id="3.30.420.40">
    <property type="match status" value="2"/>
</dbReference>
<feature type="binding site" evidence="9">
    <location>
        <begin position="328"/>
        <end position="332"/>
    </location>
    <ligand>
        <name>ATP</name>
        <dbReference type="ChEBI" id="CHEBI:30616"/>
    </ligand>
</feature>
<keyword evidence="4 9" id="KW-0479">Metal-binding</keyword>
<organism evidence="11 12">
    <name type="scientific">Sphingobium lignivorans</name>
    <dbReference type="NCBI Taxonomy" id="2735886"/>
    <lineage>
        <taxon>Bacteria</taxon>
        <taxon>Pseudomonadati</taxon>
        <taxon>Pseudomonadota</taxon>
        <taxon>Alphaproteobacteria</taxon>
        <taxon>Sphingomonadales</taxon>
        <taxon>Sphingomonadaceae</taxon>
        <taxon>Sphingobium</taxon>
    </lineage>
</organism>
<dbReference type="Proteomes" id="UP001138540">
    <property type="component" value="Unassembled WGS sequence"/>
</dbReference>
<dbReference type="NCBIfam" id="NF005462">
    <property type="entry name" value="PRK07058.1"/>
    <property type="match status" value="1"/>
</dbReference>
<dbReference type="HAMAP" id="MF_00020">
    <property type="entry name" value="Acetate_kinase"/>
    <property type="match status" value="1"/>
</dbReference>
<keyword evidence="12" id="KW-1185">Reference proteome</keyword>
<dbReference type="PROSITE" id="PS01076">
    <property type="entry name" value="ACETATE_KINASE_2"/>
    <property type="match status" value="1"/>
</dbReference>
<evidence type="ECO:0000256" key="3">
    <source>
        <dbReference type="ARBA" id="ARBA00022679"/>
    </source>
</evidence>
<feature type="binding site" evidence="9">
    <location>
        <position position="9"/>
    </location>
    <ligand>
        <name>Mg(2+)</name>
        <dbReference type="ChEBI" id="CHEBI:18420"/>
    </ligand>
</feature>
<dbReference type="PANTHER" id="PTHR21060">
    <property type="entry name" value="ACETATE KINASE"/>
    <property type="match status" value="1"/>
</dbReference>
<feature type="binding site" evidence="9">
    <location>
        <position position="379"/>
    </location>
    <ligand>
        <name>Mg(2+)</name>
        <dbReference type="ChEBI" id="CHEBI:18420"/>
    </ligand>
</feature>
<keyword evidence="6 9" id="KW-0418">Kinase</keyword>
<dbReference type="EMBL" id="JACHKA010000001">
    <property type="protein sequence ID" value="MBB5986402.1"/>
    <property type="molecule type" value="Genomic_DNA"/>
</dbReference>
<comment type="caution">
    <text evidence="11">The sequence shown here is derived from an EMBL/GenBank/DDBJ whole genome shotgun (WGS) entry which is preliminary data.</text>
</comment>
<feature type="site" description="Transition state stabilizer" evidence="9">
    <location>
        <position position="181"/>
    </location>
</feature>
<dbReference type="RefSeq" id="WP_184153878.1">
    <property type="nucleotide sequence ID" value="NZ_JACHKA010000001.1"/>
</dbReference>
<evidence type="ECO:0000256" key="1">
    <source>
        <dbReference type="ARBA" id="ARBA00008748"/>
    </source>
</evidence>
<feature type="binding site" evidence="9">
    <location>
        <position position="93"/>
    </location>
    <ligand>
        <name>substrate</name>
    </ligand>
</feature>
<keyword evidence="7 9" id="KW-0067">ATP-binding</keyword>
<evidence type="ECO:0000256" key="9">
    <source>
        <dbReference type="HAMAP-Rule" id="MF_00020"/>
    </source>
</evidence>
<feature type="binding site" evidence="9">
    <location>
        <begin position="283"/>
        <end position="285"/>
    </location>
    <ligand>
        <name>ATP</name>
        <dbReference type="ChEBI" id="CHEBI:30616"/>
    </ligand>
</feature>
<keyword evidence="8 9" id="KW-0460">Magnesium</keyword>
<name>A0ABR6NGJ9_9SPHN</name>
<dbReference type="PRINTS" id="PR00471">
    <property type="entry name" value="ACETATEKNASE"/>
</dbReference>
<feature type="site" description="Transition state stabilizer" evidence="9">
    <location>
        <position position="241"/>
    </location>
</feature>
<comment type="function">
    <text evidence="9">Catalyzes the formation of acetyl phosphate from acetate and ATP. Can also catalyze the reverse reaction.</text>
</comment>
<dbReference type="Pfam" id="PF00871">
    <property type="entry name" value="Acetate_kinase"/>
    <property type="match status" value="1"/>
</dbReference>
<keyword evidence="3 9" id="KW-0808">Transferase</keyword>
<dbReference type="PIRSF" id="PIRSF000722">
    <property type="entry name" value="Acetate_prop_kin"/>
    <property type="match status" value="1"/>
</dbReference>
<protein>
    <recommendedName>
        <fullName evidence="9">Acetate kinase</fullName>
        <ecNumber evidence="9">2.7.2.1</ecNumber>
    </recommendedName>
    <alternativeName>
        <fullName evidence="9">Acetokinase</fullName>
    </alternativeName>
</protein>
<dbReference type="InterPro" id="IPR004372">
    <property type="entry name" value="Ac/propionate_kinase"/>
</dbReference>
<comment type="similarity">
    <text evidence="1 9 10">Belongs to the acetokinase family.</text>
</comment>
<evidence type="ECO:0000313" key="11">
    <source>
        <dbReference type="EMBL" id="MBB5986402.1"/>
    </source>
</evidence>
<dbReference type="InterPro" id="IPR023865">
    <property type="entry name" value="Aliphatic_acid_kinase_CS"/>
</dbReference>
<evidence type="ECO:0000256" key="7">
    <source>
        <dbReference type="ARBA" id="ARBA00022840"/>
    </source>
</evidence>
<dbReference type="InterPro" id="IPR043129">
    <property type="entry name" value="ATPase_NBD"/>
</dbReference>
<evidence type="ECO:0000256" key="2">
    <source>
        <dbReference type="ARBA" id="ARBA00022490"/>
    </source>
</evidence>
<feature type="binding site" evidence="9">
    <location>
        <position position="16"/>
    </location>
    <ligand>
        <name>ATP</name>
        <dbReference type="ChEBI" id="CHEBI:30616"/>
    </ligand>
</feature>
<dbReference type="PANTHER" id="PTHR21060:SF21">
    <property type="entry name" value="ACETATE KINASE"/>
    <property type="match status" value="1"/>
</dbReference>